<dbReference type="Proteomes" id="UP000485880">
    <property type="component" value="Unassembled WGS sequence"/>
</dbReference>
<dbReference type="InterPro" id="IPR035994">
    <property type="entry name" value="Nucleoside_phosphorylase_sf"/>
</dbReference>
<dbReference type="Gene3D" id="3.40.50.1580">
    <property type="entry name" value="Nucleoside phosphorylase domain"/>
    <property type="match status" value="1"/>
</dbReference>
<dbReference type="PANTHER" id="PTHR46832">
    <property type="entry name" value="5'-METHYLTHIOADENOSINE/S-ADENOSYLHOMOCYSTEINE NUCLEOSIDASE"/>
    <property type="match status" value="1"/>
</dbReference>
<dbReference type="InterPro" id="IPR000845">
    <property type="entry name" value="Nucleoside_phosphorylase_d"/>
</dbReference>
<dbReference type="AlphaFoldDB" id="A0A8B6M9Y2"/>
<evidence type="ECO:0000313" key="3">
    <source>
        <dbReference type="EMBL" id="VTZ51823.1"/>
    </source>
</evidence>
<name>A0A8B6M9Y2_METTU</name>
<dbReference type="PANTHER" id="PTHR46832:SF1">
    <property type="entry name" value="5'-METHYLTHIOADENOSINE_S-ADENOSYLHOMOCYSTEINE NUCLEOSIDASE"/>
    <property type="match status" value="1"/>
</dbReference>
<dbReference type="GO" id="GO:0008782">
    <property type="term" value="F:adenosylhomocysteine nucleosidase activity"/>
    <property type="evidence" value="ECO:0007669"/>
    <property type="project" value="TreeGrafter"/>
</dbReference>
<protein>
    <submittedName>
        <fullName evidence="3">Phosphorylase (Modular protein)</fullName>
    </submittedName>
</protein>
<comment type="caution">
    <text evidence="3">The sequence shown here is derived from an EMBL/GenBank/DDBJ whole genome shotgun (WGS) entry which is preliminary data.</text>
</comment>
<evidence type="ECO:0000256" key="1">
    <source>
        <dbReference type="SAM" id="MobiDB-lite"/>
    </source>
</evidence>
<evidence type="ECO:0000313" key="4">
    <source>
        <dbReference type="Proteomes" id="UP000485880"/>
    </source>
</evidence>
<organism evidence="3 4">
    <name type="scientific">Methylocella tundrae</name>
    <dbReference type="NCBI Taxonomy" id="227605"/>
    <lineage>
        <taxon>Bacteria</taxon>
        <taxon>Pseudomonadati</taxon>
        <taxon>Pseudomonadota</taxon>
        <taxon>Alphaproteobacteria</taxon>
        <taxon>Hyphomicrobiales</taxon>
        <taxon>Beijerinckiaceae</taxon>
        <taxon>Methylocella</taxon>
    </lineage>
</organism>
<reference evidence="3 4" key="1">
    <citation type="submission" date="2019-05" db="EMBL/GenBank/DDBJ databases">
        <authorList>
            <person name="Farhan Ul Haque M."/>
        </authorList>
    </citation>
    <scope>NUCLEOTIDE SEQUENCE [LARGE SCALE GENOMIC DNA]</scope>
    <source>
        <strain evidence="3">2</strain>
    </source>
</reference>
<feature type="domain" description="Nucleoside phosphorylase" evidence="2">
    <location>
        <begin position="128"/>
        <end position="272"/>
    </location>
</feature>
<dbReference type="GO" id="GO:0005829">
    <property type="term" value="C:cytosol"/>
    <property type="evidence" value="ECO:0007669"/>
    <property type="project" value="TreeGrafter"/>
</dbReference>
<dbReference type="InterPro" id="IPR017831">
    <property type="entry name" value="Hopanoid-assoc_phosphoryl_HpnG"/>
</dbReference>
<dbReference type="EMBL" id="CABFMQ020000109">
    <property type="protein sequence ID" value="VTZ51823.1"/>
    <property type="molecule type" value="Genomic_DNA"/>
</dbReference>
<evidence type="ECO:0000259" key="2">
    <source>
        <dbReference type="Pfam" id="PF01048"/>
    </source>
</evidence>
<dbReference type="Pfam" id="PF01048">
    <property type="entry name" value="PNP_UDP_1"/>
    <property type="match status" value="1"/>
</dbReference>
<keyword evidence="4" id="KW-1185">Reference proteome</keyword>
<dbReference type="GO" id="GO:0009116">
    <property type="term" value="P:nucleoside metabolic process"/>
    <property type="evidence" value="ECO:0007669"/>
    <property type="project" value="InterPro"/>
</dbReference>
<dbReference type="SUPFAM" id="SSF53167">
    <property type="entry name" value="Purine and uridine phosphorylases"/>
    <property type="match status" value="1"/>
</dbReference>
<feature type="region of interest" description="Disordered" evidence="1">
    <location>
        <begin position="1"/>
        <end position="28"/>
    </location>
</feature>
<gene>
    <name evidence="3" type="ORF">MPC4_50131</name>
</gene>
<dbReference type="GO" id="GO:0008930">
    <property type="term" value="F:methylthioadenosine nucleosidase activity"/>
    <property type="evidence" value="ECO:0007669"/>
    <property type="project" value="TreeGrafter"/>
</dbReference>
<accession>A0A8B6M9Y2</accession>
<sequence>MGLARTDGRGRSRFAGSGEGSALSDEDASGGWVLDRESLHGDRLSARLLPALSRLFKILPALGAGPLSQSEKRQSPHDAVWDLDAHPARGRIVAVTGLKAEARLAAGPQVHVISGGGDGARLKRELEEAAASKACAIISFGVAGGLAPGLAPGAVLVARAIISADGERVYADPAWSRALSETLSAPLVDFAGVDAPVAGSAGKRDLHLQTGAHAVDMESHIAAKIAADRGIPFAALRVVADPAERQLPHAALVAMRPDGAIAFKALIVSLLRDPGQIPQLVRTARDARAAFTALLRGRQMLAVGFGFSNLGELVLDVPAEDELGGPLPV</sequence>
<proteinExistence type="predicted"/>
<dbReference type="GO" id="GO:0019284">
    <property type="term" value="P:L-methionine salvage from S-adenosylmethionine"/>
    <property type="evidence" value="ECO:0007669"/>
    <property type="project" value="TreeGrafter"/>
</dbReference>
<feature type="compositionally biased region" description="Basic and acidic residues" evidence="1">
    <location>
        <begin position="1"/>
        <end position="10"/>
    </location>
</feature>
<dbReference type="CDD" id="cd17768">
    <property type="entry name" value="adenosylhopane_nucleosidase_HpnG-like"/>
    <property type="match status" value="1"/>
</dbReference>
<dbReference type="NCBIfam" id="TIGR03468">
    <property type="entry name" value="HpnG"/>
    <property type="match status" value="1"/>
</dbReference>